<dbReference type="InterPro" id="IPR011659">
    <property type="entry name" value="WD40"/>
</dbReference>
<comment type="caution">
    <text evidence="4">The sequence shown here is derived from an EMBL/GenBank/DDBJ whole genome shotgun (WGS) entry which is preliminary data.</text>
</comment>
<organism evidence="4">
    <name type="scientific">Eiseniibacteriota bacterium</name>
    <dbReference type="NCBI Taxonomy" id="2212470"/>
    <lineage>
        <taxon>Bacteria</taxon>
        <taxon>Candidatus Eiseniibacteriota</taxon>
    </lineage>
</organism>
<dbReference type="AlphaFoldDB" id="A0A832I1E9"/>
<reference evidence="4" key="1">
    <citation type="journal article" date="2020" name="mSystems">
        <title>Genome- and Community-Level Interaction Insights into Carbon Utilization and Element Cycling Functions of Hydrothermarchaeota in Hydrothermal Sediment.</title>
        <authorList>
            <person name="Zhou Z."/>
            <person name="Liu Y."/>
            <person name="Xu W."/>
            <person name="Pan J."/>
            <person name="Luo Z.H."/>
            <person name="Li M."/>
        </authorList>
    </citation>
    <scope>NUCLEOTIDE SEQUENCE [LARGE SCALE GENOMIC DNA]</scope>
    <source>
        <strain evidence="4">SpSt-381</strain>
    </source>
</reference>
<feature type="region of interest" description="Disordered" evidence="2">
    <location>
        <begin position="659"/>
        <end position="698"/>
    </location>
</feature>
<feature type="signal peptide" evidence="3">
    <location>
        <begin position="1"/>
        <end position="48"/>
    </location>
</feature>
<evidence type="ECO:0000256" key="1">
    <source>
        <dbReference type="ARBA" id="ARBA00009820"/>
    </source>
</evidence>
<dbReference type="Gene3D" id="2.120.10.30">
    <property type="entry name" value="TolB, C-terminal domain"/>
    <property type="match status" value="3"/>
</dbReference>
<evidence type="ECO:0008006" key="5">
    <source>
        <dbReference type="Google" id="ProtNLM"/>
    </source>
</evidence>
<evidence type="ECO:0000313" key="4">
    <source>
        <dbReference type="EMBL" id="HGZ42939.1"/>
    </source>
</evidence>
<evidence type="ECO:0000256" key="2">
    <source>
        <dbReference type="SAM" id="MobiDB-lite"/>
    </source>
</evidence>
<dbReference type="Pfam" id="PF07676">
    <property type="entry name" value="PD40"/>
    <property type="match status" value="3"/>
</dbReference>
<evidence type="ECO:0000256" key="3">
    <source>
        <dbReference type="SAM" id="SignalP"/>
    </source>
</evidence>
<feature type="region of interest" description="Disordered" evidence="2">
    <location>
        <begin position="614"/>
        <end position="638"/>
    </location>
</feature>
<dbReference type="Gene3D" id="2.40.160.50">
    <property type="entry name" value="membrane protein fhac: a member of the omp85/tpsb transporter family"/>
    <property type="match status" value="1"/>
</dbReference>
<dbReference type="PANTHER" id="PTHR36842:SF1">
    <property type="entry name" value="PROTEIN TOLB"/>
    <property type="match status" value="1"/>
</dbReference>
<gene>
    <name evidence="4" type="ORF">ENR23_05835</name>
</gene>
<accession>A0A832I1E9</accession>
<name>A0A832I1E9_UNCEI</name>
<dbReference type="PANTHER" id="PTHR36842">
    <property type="entry name" value="PROTEIN TOLB HOMOLOG"/>
    <property type="match status" value="1"/>
</dbReference>
<comment type="similarity">
    <text evidence="1">Belongs to the TolB family.</text>
</comment>
<feature type="chain" id="PRO_5032330922" description="Bacterial surface antigen (D15) domain-containing protein" evidence="3">
    <location>
        <begin position="49"/>
        <end position="1079"/>
    </location>
</feature>
<proteinExistence type="inferred from homology"/>
<dbReference type="SUPFAM" id="SSF69304">
    <property type="entry name" value="Tricorn protease N-terminal domain"/>
    <property type="match status" value="1"/>
</dbReference>
<dbReference type="InterPro" id="IPR011042">
    <property type="entry name" value="6-blade_b-propeller_TolB-like"/>
</dbReference>
<protein>
    <recommendedName>
        <fullName evidence="5">Bacterial surface antigen (D15) domain-containing protein</fullName>
    </recommendedName>
</protein>
<keyword evidence="3" id="KW-0732">Signal</keyword>
<sequence length="1079" mass="118618">MVEAAATGPTGAVRPRLRKDGRMTLRTALHTAALAALAVALGAPPAAAQYFGQNKVQYRQYDWRSIGSDHFEVYYYSGLDSLAIRVLDLAEKTHATLSVRMGHALGRRVPIILYGSHNDFAQTNITPELIDPGTGGFTEALRNRVVLPFTGSYEDLRHVVVHELVHAVMFDLLYQGNAASLIARQGFFSAPLWFAEGLAEYLSLGLEANAEMWLRDGTIDGYLPPLPYAGGYVVYKQGQSAVGYLAQRFGEERLRDILQRMRAMRNFDRAFERSTGMSVATFDAQWRDWLRKTYWPTVQRKEDPEKFARRLTNHRKDTSNLNTAPAISPQGDRIAYFSDRRQYTDVYVMSALDGKVLRRVIRGERNVQFESIPSFRSAIAWSPDGTRIALTAKSGGRDVLYVVGADDGRVRGTYALPCESLAYPAWSPVSDTIAVSGVKDGRSDLWLVDAGTGDVSRLTNDTWDEKELCWTPDGRALTFASDRAAPVVLHPLRQERGYGAYDLYALELASGAVTEVVRTSGDDHAPAWSPDGGKLAFISDRSGASNIYVFDFADSSLTQLTDVIGGILSLSWSRESDRLVFSAFTRGGYDVFAVREPLGVEGVLARLKRRAPESVLTAADARRGPAPAPRPERTAGALAGQWPDSMALAKDTLATARAAPEEPRFGGSAARAPTELPPGAEPPAWTLGGRPAPEPAPPPAPLPATPLVERGGPFALPDSVLAQESRPYRVRLAPDYAGGGFYAATGYGFGGTTQFYFSDFLGNHSINVATDVFSNSLEDLNAFVLYSYLPRRWDASIGVFHFKNYFTSSVSTLGEQLGGLRNFSERNFGVQAGVAYPFDRFRRAELNFTQMFVERTFFEEDVFGGFFETGSEFRSVSSPSVSLVSDNVLWGWYGPVNGARANVTFAPSFAWFDNGLSYRTVTFDGRRYWDLTRGYTFAGRVLAGRSDGRDRQAFRVGGFATLRGYPDFDLEGSRVAIANAELRFPFIQQLGLVGPVPLGVFNLKGAAFADAGLVWNDGDPLRFTRRVNGARGLASPLFGFGAGVRSSVYFLVLKLDAGWRTDFRDVSAPRWHFSIGPEF</sequence>
<dbReference type="EMBL" id="DSQF01000012">
    <property type="protein sequence ID" value="HGZ42939.1"/>
    <property type="molecule type" value="Genomic_DNA"/>
</dbReference>